<feature type="region of interest" description="Disordered" evidence="5">
    <location>
        <begin position="380"/>
        <end position="407"/>
    </location>
</feature>
<dbReference type="InterPro" id="IPR051170">
    <property type="entry name" value="Neural/epithelial_adhesion"/>
</dbReference>
<feature type="compositionally biased region" description="Basic residues" evidence="5">
    <location>
        <begin position="484"/>
        <end position="498"/>
    </location>
</feature>
<keyword evidence="8" id="KW-1185">Reference proteome</keyword>
<evidence type="ECO:0000256" key="5">
    <source>
        <dbReference type="SAM" id="MobiDB-lite"/>
    </source>
</evidence>
<dbReference type="PANTHER" id="PTHR12231">
    <property type="entry name" value="CTX-RELATED TYPE I TRANSMEMBRANE PROTEIN"/>
    <property type="match status" value="1"/>
</dbReference>
<feature type="compositionally biased region" description="Low complexity" evidence="5">
    <location>
        <begin position="382"/>
        <end position="393"/>
    </location>
</feature>
<evidence type="ECO:0000256" key="2">
    <source>
        <dbReference type="ARBA" id="ARBA00022737"/>
    </source>
</evidence>
<sequence length="616" mass="66309">MILNLCAPPLGFTCCYLCISTRLNDPRKCGFGGKVQVHIIFMPKQQQSLESKEFISDESQPSLRSQDERQQSVLTAAIGAFQPEFVESISNVSVAVGRDATFTCHVRHLGGYRVGWLKADTKAIQAIHENVITHNPRVTVSHLDQNTWNLHIKAVSEEDRGGYMCQLNTDPMKSQIGFLDVVIPPDFISEDTSSDVIVPEGSPVRLTCRARGYPEPIVTWRREDGNEIVLKDNVGTKTLAPSFRGEVLKLSKISRNEMGSYLCIASNGVPPSVSKRISLSIHFHPVIQVPNQLVGAPLGTDVQIECHVEASPKSINYWIKDTGEMIVTSNKYHVQESTQSMYETKMSMIVRKFQKDDVGSYRCIAKNSLGEVDSSIRLYEIPGPNRNKNPSNGSGKGGGGAGGLDADANDILKQKQQVKVTYQPDDEELQYGSAEDFDGDGGYGDGGGMGGGGGLTPLSPHVYYTSGNKPATHKPGSSGGNQHQHQHQQHHHHHHHQQHGAAGTGAGGAGGVGAGAGAAGGGGGGEATRKPTYYGGNTEGRVPIDNNEMSSGGSRLRGNTPRCPILMGLLLLLTLPLSLSLSLDSWPRSSRQCRQPLLMGLSAVSGFLLTLSLCLL</sequence>
<evidence type="ECO:0000256" key="3">
    <source>
        <dbReference type="ARBA" id="ARBA00023157"/>
    </source>
</evidence>
<feature type="compositionally biased region" description="Acidic residues" evidence="5">
    <location>
        <begin position="424"/>
        <end position="439"/>
    </location>
</feature>
<keyword evidence="6" id="KW-1133">Transmembrane helix</keyword>
<feature type="compositionally biased region" description="Gly residues" evidence="5">
    <location>
        <begin position="440"/>
        <end position="455"/>
    </location>
</feature>
<gene>
    <name evidence="9" type="primary">DIP-alpha</name>
</gene>
<proteinExistence type="predicted"/>
<keyword evidence="3" id="KW-1015">Disulfide bond</keyword>
<evidence type="ECO:0000259" key="7">
    <source>
        <dbReference type="PROSITE" id="PS50835"/>
    </source>
</evidence>
<feature type="transmembrane region" description="Helical" evidence="6">
    <location>
        <begin position="565"/>
        <end position="583"/>
    </location>
</feature>
<evidence type="ECO:0000313" key="9">
    <source>
        <dbReference type="RefSeq" id="XP_070144498.1"/>
    </source>
</evidence>
<dbReference type="SMART" id="SM00409">
    <property type="entry name" value="IG"/>
    <property type="match status" value="3"/>
</dbReference>
<dbReference type="InterPro" id="IPR003598">
    <property type="entry name" value="Ig_sub2"/>
</dbReference>
<dbReference type="Gene3D" id="2.60.40.10">
    <property type="entry name" value="Immunoglobulins"/>
    <property type="match status" value="3"/>
</dbReference>
<dbReference type="PANTHER" id="PTHR12231:SF255">
    <property type="entry name" value="DPR-INTERACTING PROTEIN ALPHA, ISOFORM A"/>
    <property type="match status" value="1"/>
</dbReference>
<organism evidence="8 9">
    <name type="scientific">Drosophila kikkawai</name>
    <name type="common">Fruit fly</name>
    <dbReference type="NCBI Taxonomy" id="30033"/>
    <lineage>
        <taxon>Eukaryota</taxon>
        <taxon>Metazoa</taxon>
        <taxon>Ecdysozoa</taxon>
        <taxon>Arthropoda</taxon>
        <taxon>Hexapoda</taxon>
        <taxon>Insecta</taxon>
        <taxon>Pterygota</taxon>
        <taxon>Neoptera</taxon>
        <taxon>Endopterygota</taxon>
        <taxon>Diptera</taxon>
        <taxon>Brachycera</taxon>
        <taxon>Muscomorpha</taxon>
        <taxon>Ephydroidea</taxon>
        <taxon>Drosophilidae</taxon>
        <taxon>Drosophila</taxon>
        <taxon>Sophophora</taxon>
    </lineage>
</organism>
<dbReference type="Proteomes" id="UP001652661">
    <property type="component" value="Chromosome X"/>
</dbReference>
<feature type="domain" description="Ig-like" evidence="7">
    <location>
        <begin position="185"/>
        <end position="280"/>
    </location>
</feature>
<dbReference type="InterPro" id="IPR013783">
    <property type="entry name" value="Ig-like_fold"/>
</dbReference>
<dbReference type="InterPro" id="IPR003599">
    <property type="entry name" value="Ig_sub"/>
</dbReference>
<keyword evidence="6" id="KW-0472">Membrane</keyword>
<feature type="compositionally biased region" description="Gly residues" evidence="5">
    <location>
        <begin position="502"/>
        <end position="526"/>
    </location>
</feature>
<dbReference type="InterPro" id="IPR013098">
    <property type="entry name" value="Ig_I-set"/>
</dbReference>
<evidence type="ECO:0000256" key="1">
    <source>
        <dbReference type="ARBA" id="ARBA00022729"/>
    </source>
</evidence>
<keyword evidence="2" id="KW-0677">Repeat</keyword>
<feature type="region of interest" description="Disordered" evidence="5">
    <location>
        <begin position="421"/>
        <end position="556"/>
    </location>
</feature>
<dbReference type="Pfam" id="PF13927">
    <property type="entry name" value="Ig_3"/>
    <property type="match status" value="1"/>
</dbReference>
<evidence type="ECO:0000313" key="8">
    <source>
        <dbReference type="Proteomes" id="UP001652661"/>
    </source>
</evidence>
<feature type="domain" description="Ig-like" evidence="7">
    <location>
        <begin position="83"/>
        <end position="177"/>
    </location>
</feature>
<keyword evidence="1" id="KW-0732">Signal</keyword>
<protein>
    <submittedName>
        <fullName evidence="9">Titin isoform X1</fullName>
    </submittedName>
</protein>
<dbReference type="PROSITE" id="PS50835">
    <property type="entry name" value="IG_LIKE"/>
    <property type="match status" value="3"/>
</dbReference>
<dbReference type="Pfam" id="PF07679">
    <property type="entry name" value="I-set"/>
    <property type="match status" value="2"/>
</dbReference>
<keyword evidence="6" id="KW-0812">Transmembrane</keyword>
<evidence type="ECO:0000256" key="6">
    <source>
        <dbReference type="SAM" id="Phobius"/>
    </source>
</evidence>
<dbReference type="GeneID" id="108079994"/>
<keyword evidence="4" id="KW-0393">Immunoglobulin domain</keyword>
<dbReference type="InterPro" id="IPR007110">
    <property type="entry name" value="Ig-like_dom"/>
</dbReference>
<dbReference type="InterPro" id="IPR036179">
    <property type="entry name" value="Ig-like_dom_sf"/>
</dbReference>
<dbReference type="RefSeq" id="XP_070144498.1">
    <property type="nucleotide sequence ID" value="XM_070288397.1"/>
</dbReference>
<dbReference type="SMART" id="SM00408">
    <property type="entry name" value="IGc2"/>
    <property type="match status" value="3"/>
</dbReference>
<dbReference type="SUPFAM" id="SSF48726">
    <property type="entry name" value="Immunoglobulin"/>
    <property type="match status" value="3"/>
</dbReference>
<feature type="compositionally biased region" description="Gly residues" evidence="5">
    <location>
        <begin position="394"/>
        <end position="403"/>
    </location>
</feature>
<feature type="domain" description="Ig-like" evidence="7">
    <location>
        <begin position="285"/>
        <end position="379"/>
    </location>
</feature>
<accession>A0ABM4GP52</accession>
<name>A0ABM4GP52_DROKI</name>
<reference evidence="9" key="1">
    <citation type="submission" date="2025-08" db="UniProtKB">
        <authorList>
            <consortium name="RefSeq"/>
        </authorList>
    </citation>
    <scope>IDENTIFICATION</scope>
    <source>
        <strain evidence="9">14028-0561.14</strain>
        <tissue evidence="9">Whole fly</tissue>
    </source>
</reference>
<evidence type="ECO:0000256" key="4">
    <source>
        <dbReference type="ARBA" id="ARBA00023319"/>
    </source>
</evidence>
<feature type="transmembrane region" description="Helical" evidence="6">
    <location>
        <begin position="595"/>
        <end position="613"/>
    </location>
</feature>